<keyword evidence="2" id="KW-1185">Reference proteome</keyword>
<evidence type="ECO:0000313" key="2">
    <source>
        <dbReference type="Proteomes" id="UP001341840"/>
    </source>
</evidence>
<proteinExistence type="predicted"/>
<name>A0ABU6UT12_9FABA</name>
<accession>A0ABU6UT12</accession>
<comment type="caution">
    <text evidence="1">The sequence shown here is derived from an EMBL/GenBank/DDBJ whole genome shotgun (WGS) entry which is preliminary data.</text>
</comment>
<sequence length="114" mass="13129">MKPTKVILQMADKTVRHAHGIVENVLALYPYWESMVWDSHSVYVETFQVQVQAWKVAKHVESGVCNFTISAECVCGAIRWRSEVCDLFPKEVVDGLIGGKGRPRYLSLHERRRR</sequence>
<protein>
    <submittedName>
        <fullName evidence="1">Uncharacterized protein</fullName>
    </submittedName>
</protein>
<gene>
    <name evidence="1" type="ORF">PIB30_087672</name>
</gene>
<organism evidence="1 2">
    <name type="scientific">Stylosanthes scabra</name>
    <dbReference type="NCBI Taxonomy" id="79078"/>
    <lineage>
        <taxon>Eukaryota</taxon>
        <taxon>Viridiplantae</taxon>
        <taxon>Streptophyta</taxon>
        <taxon>Embryophyta</taxon>
        <taxon>Tracheophyta</taxon>
        <taxon>Spermatophyta</taxon>
        <taxon>Magnoliopsida</taxon>
        <taxon>eudicotyledons</taxon>
        <taxon>Gunneridae</taxon>
        <taxon>Pentapetalae</taxon>
        <taxon>rosids</taxon>
        <taxon>fabids</taxon>
        <taxon>Fabales</taxon>
        <taxon>Fabaceae</taxon>
        <taxon>Papilionoideae</taxon>
        <taxon>50 kb inversion clade</taxon>
        <taxon>dalbergioids sensu lato</taxon>
        <taxon>Dalbergieae</taxon>
        <taxon>Pterocarpus clade</taxon>
        <taxon>Stylosanthes</taxon>
    </lineage>
</organism>
<dbReference type="Proteomes" id="UP001341840">
    <property type="component" value="Unassembled WGS sequence"/>
</dbReference>
<dbReference type="EMBL" id="JASCZI010122383">
    <property type="protein sequence ID" value="MED6164229.1"/>
    <property type="molecule type" value="Genomic_DNA"/>
</dbReference>
<reference evidence="1 2" key="1">
    <citation type="journal article" date="2023" name="Plants (Basel)">
        <title>Bridging the Gap: Combining Genomics and Transcriptomics Approaches to Understand Stylosanthes scabra, an Orphan Legume from the Brazilian Caatinga.</title>
        <authorList>
            <person name="Ferreira-Neto J.R.C."/>
            <person name="da Silva M.D."/>
            <person name="Binneck E."/>
            <person name="de Melo N.F."/>
            <person name="da Silva R.H."/>
            <person name="de Melo A.L.T.M."/>
            <person name="Pandolfi V."/>
            <person name="Bustamante F.O."/>
            <person name="Brasileiro-Vidal A.C."/>
            <person name="Benko-Iseppon A.M."/>
        </authorList>
    </citation>
    <scope>NUCLEOTIDE SEQUENCE [LARGE SCALE GENOMIC DNA]</scope>
    <source>
        <tissue evidence="1">Leaves</tissue>
    </source>
</reference>
<evidence type="ECO:0000313" key="1">
    <source>
        <dbReference type="EMBL" id="MED6164229.1"/>
    </source>
</evidence>